<feature type="domain" description="Putative zinc-finger" evidence="4">
    <location>
        <begin position="12"/>
        <end position="35"/>
    </location>
</feature>
<evidence type="ECO:0000313" key="5">
    <source>
        <dbReference type="EMBL" id="ALS24552.1"/>
    </source>
</evidence>
<evidence type="ECO:0000256" key="3">
    <source>
        <dbReference type="SAM" id="Phobius"/>
    </source>
</evidence>
<dbReference type="Proteomes" id="UP000061660">
    <property type="component" value="Chromosome"/>
</dbReference>
<evidence type="ECO:0000259" key="4">
    <source>
        <dbReference type="Pfam" id="PF13490"/>
    </source>
</evidence>
<dbReference type="AlphaFoldDB" id="A0A0U2UE76"/>
<dbReference type="Pfam" id="PF13490">
    <property type="entry name" value="zf-HC2"/>
    <property type="match status" value="1"/>
</dbReference>
<comment type="similarity">
    <text evidence="1">Belongs to the zinc-associated anti-sigma factor (ZAS) superfamily. Anti-sigma-W factor family.</text>
</comment>
<dbReference type="RefSeq" id="WP_054819856.1">
    <property type="nucleotide sequence ID" value="NZ_CP013652.1"/>
</dbReference>
<protein>
    <recommendedName>
        <fullName evidence="2">Anti-sigma-W factor RsiW</fullName>
    </recommendedName>
</protein>
<keyword evidence="3" id="KW-0812">Transmembrane</keyword>
<reference evidence="6" key="1">
    <citation type="submission" date="2015-12" db="EMBL/GenBank/DDBJ databases">
        <title>Complete genome sequences of two moderately thermophilic Paenibacillus species.</title>
        <authorList>
            <person name="Butler R.III."/>
            <person name="Wang J."/>
            <person name="Stark B.C."/>
            <person name="Pombert J.-F."/>
        </authorList>
    </citation>
    <scope>NUCLEOTIDE SEQUENCE [LARGE SCALE GENOMIC DNA]</scope>
    <source>
        <strain evidence="6">32O-Y</strain>
    </source>
</reference>
<keyword evidence="3" id="KW-0472">Membrane</keyword>
<feature type="transmembrane region" description="Helical" evidence="3">
    <location>
        <begin position="97"/>
        <end position="116"/>
    </location>
</feature>
<keyword evidence="6" id="KW-1185">Reference proteome</keyword>
<dbReference type="EMBL" id="CP013652">
    <property type="protein sequence ID" value="ALS24552.1"/>
    <property type="molecule type" value="Genomic_DNA"/>
</dbReference>
<proteinExistence type="inferred from homology"/>
<dbReference type="STRING" id="162209.IJ22_42570"/>
<name>A0A0U2UE76_9BACL</name>
<organism evidence="5 6">
    <name type="scientific">Paenibacillus naphthalenovorans</name>
    <dbReference type="NCBI Taxonomy" id="162209"/>
    <lineage>
        <taxon>Bacteria</taxon>
        <taxon>Bacillati</taxon>
        <taxon>Bacillota</taxon>
        <taxon>Bacilli</taxon>
        <taxon>Bacillales</taxon>
        <taxon>Paenibacillaceae</taxon>
        <taxon>Paenibacillus</taxon>
    </lineage>
</organism>
<keyword evidence="3" id="KW-1133">Transmembrane helix</keyword>
<evidence type="ECO:0000313" key="6">
    <source>
        <dbReference type="Proteomes" id="UP000061660"/>
    </source>
</evidence>
<sequence length="172" mass="20144">MNHRRMETWLQYVKDELTNEERAICESHLDSCDACFELYMQCLEQAGDVLPQLEDQEAFSAAVMMRLEQEMPYTRPVEMVPEQTKRKLRIPWIQHPFFHYTVAAAITMILMSTGVFQTLTQHISRFDTASEKRTAETRILHVSVSEKLMNKTIGMLDSIQPRYERGDTHESK</sequence>
<dbReference type="KEGG" id="pnp:IJ22_42570"/>
<accession>A0A0U2UE76</accession>
<evidence type="ECO:0000256" key="1">
    <source>
        <dbReference type="ARBA" id="ARBA00024353"/>
    </source>
</evidence>
<gene>
    <name evidence="5" type="ORF">IJ22_42570</name>
</gene>
<dbReference type="InterPro" id="IPR041916">
    <property type="entry name" value="Anti_sigma_zinc_sf"/>
</dbReference>
<evidence type="ECO:0000256" key="2">
    <source>
        <dbReference type="ARBA" id="ARBA00024438"/>
    </source>
</evidence>
<dbReference type="OrthoDB" id="1955013at2"/>
<dbReference type="PATRIC" id="fig|162209.4.peg.4503"/>
<reference evidence="5 6" key="2">
    <citation type="journal article" date="2016" name="Genome Announc.">
        <title>Complete Genome Sequences of Two Interactive Moderate Thermophiles, Paenibacillus napthalenovorans 32O-Y and Paenibacillus sp. 32O-W.</title>
        <authorList>
            <person name="Butler R.R.III."/>
            <person name="Wang J."/>
            <person name="Stark B.C."/>
            <person name="Pombert J.F."/>
        </authorList>
    </citation>
    <scope>NUCLEOTIDE SEQUENCE [LARGE SCALE GENOMIC DNA]</scope>
    <source>
        <strain evidence="5 6">32O-Y</strain>
    </source>
</reference>
<dbReference type="Gene3D" id="1.10.10.1320">
    <property type="entry name" value="Anti-sigma factor, zinc-finger domain"/>
    <property type="match status" value="1"/>
</dbReference>
<dbReference type="InterPro" id="IPR027383">
    <property type="entry name" value="Znf_put"/>
</dbReference>